<proteinExistence type="predicted"/>
<feature type="domain" description="C2H2-type" evidence="7">
    <location>
        <begin position="367"/>
        <end position="395"/>
    </location>
</feature>
<evidence type="ECO:0000256" key="6">
    <source>
        <dbReference type="PROSITE-ProRule" id="PRU00042"/>
    </source>
</evidence>
<evidence type="ECO:0000256" key="4">
    <source>
        <dbReference type="ARBA" id="ARBA00022833"/>
    </source>
</evidence>
<evidence type="ECO:0000313" key="9">
    <source>
        <dbReference type="Proteomes" id="UP001107558"/>
    </source>
</evidence>
<keyword evidence="5" id="KW-0539">Nucleus</keyword>
<dbReference type="OrthoDB" id="7765271at2759"/>
<comment type="caution">
    <text evidence="8">The sequence shown here is derived from an EMBL/GenBank/DDBJ whole genome shotgun (WGS) entry which is preliminary data.</text>
</comment>
<dbReference type="PANTHER" id="PTHR23235">
    <property type="entry name" value="KRUEPPEL-LIKE TRANSCRIPTION FACTOR"/>
    <property type="match status" value="1"/>
</dbReference>
<sequence length="486" mass="56662">MDFTSSNLDVSFDLNTLPTDQIFNSTFNYNDSTFTIFASIAPSELESMNFMTTSEIPIQEQTKIIEPIATQSYNSSATLSASENGESAAMINIEDLVFMDTDDLIVEEQFGENGEITEIPISQHTFVLSQPKPQQEPKIEEDTHNMSIIGQIVRCNTCSLDLPSMAYFKRHVTTKKHERARRMELRGRKVNQKKRYVRKCNRFNFQTPSPVPNDFSNDETECLQILDEQLSNSGLTMKNFYETFNFNDEMNVENQIEVLDTLVQSSEEISINQSQQFEVIDENTKPIILSVEDLGSIQNERFLNFSDMNFDLQPQSTQQIFVEPIEVLQVQEKKPLKPAFQNLQQILKQKIVNKPKPVIISDPAPQHHCIPCNKFFAKQCHFTQHNNIVHSGERRYKCNKCGKKYKTVEEHDMHFVKHTENKPNKCELCEKSYINKIDLRRHEKTHELYKPHRCQICDRGFVRYDHLKKHYDVHRKRQAQKSGKRF</sequence>
<evidence type="ECO:0000256" key="2">
    <source>
        <dbReference type="ARBA" id="ARBA00022737"/>
    </source>
</evidence>
<feature type="domain" description="C2H2-type" evidence="7">
    <location>
        <begin position="396"/>
        <end position="423"/>
    </location>
</feature>
<protein>
    <recommendedName>
        <fullName evidence="7">C2H2-type domain-containing protein</fullName>
    </recommendedName>
</protein>
<dbReference type="InterPro" id="IPR036236">
    <property type="entry name" value="Znf_C2H2_sf"/>
</dbReference>
<organism evidence="8 9">
    <name type="scientific">Polypedilum vanderplanki</name>
    <name type="common">Sleeping chironomid midge</name>
    <dbReference type="NCBI Taxonomy" id="319348"/>
    <lineage>
        <taxon>Eukaryota</taxon>
        <taxon>Metazoa</taxon>
        <taxon>Ecdysozoa</taxon>
        <taxon>Arthropoda</taxon>
        <taxon>Hexapoda</taxon>
        <taxon>Insecta</taxon>
        <taxon>Pterygota</taxon>
        <taxon>Neoptera</taxon>
        <taxon>Endopterygota</taxon>
        <taxon>Diptera</taxon>
        <taxon>Nematocera</taxon>
        <taxon>Chironomoidea</taxon>
        <taxon>Chironomidae</taxon>
        <taxon>Chironominae</taxon>
        <taxon>Polypedilum</taxon>
        <taxon>Polypedilum</taxon>
    </lineage>
</organism>
<dbReference type="GO" id="GO:0000981">
    <property type="term" value="F:DNA-binding transcription factor activity, RNA polymerase II-specific"/>
    <property type="evidence" value="ECO:0007669"/>
    <property type="project" value="TreeGrafter"/>
</dbReference>
<dbReference type="EMBL" id="JADBJN010000004">
    <property type="protein sequence ID" value="KAG5668087.1"/>
    <property type="molecule type" value="Genomic_DNA"/>
</dbReference>
<dbReference type="SUPFAM" id="SSF57667">
    <property type="entry name" value="beta-beta-alpha zinc fingers"/>
    <property type="match status" value="2"/>
</dbReference>
<dbReference type="InterPro" id="IPR013087">
    <property type="entry name" value="Znf_C2H2_type"/>
</dbReference>
<accession>A0A9J6BEP4</accession>
<dbReference type="PROSITE" id="PS00028">
    <property type="entry name" value="ZINC_FINGER_C2H2_1"/>
    <property type="match status" value="4"/>
</dbReference>
<evidence type="ECO:0000313" key="8">
    <source>
        <dbReference type="EMBL" id="KAG5668087.1"/>
    </source>
</evidence>
<dbReference type="PANTHER" id="PTHR23235:SF142">
    <property type="entry name" value="ZINC FINGER PROTEIN 384"/>
    <property type="match status" value="1"/>
</dbReference>
<keyword evidence="4" id="KW-0862">Zinc</keyword>
<dbReference type="Gene3D" id="3.30.160.60">
    <property type="entry name" value="Classic Zinc Finger"/>
    <property type="match status" value="3"/>
</dbReference>
<dbReference type="GO" id="GO:0008270">
    <property type="term" value="F:zinc ion binding"/>
    <property type="evidence" value="ECO:0007669"/>
    <property type="project" value="UniProtKB-KW"/>
</dbReference>
<dbReference type="SMART" id="SM00355">
    <property type="entry name" value="ZnF_C2H2"/>
    <property type="match status" value="5"/>
</dbReference>
<feature type="domain" description="C2H2-type" evidence="7">
    <location>
        <begin position="452"/>
        <end position="479"/>
    </location>
</feature>
<dbReference type="FunFam" id="3.30.160.60:FF:000100">
    <property type="entry name" value="Zinc finger 45-like"/>
    <property type="match status" value="1"/>
</dbReference>
<reference evidence="8" key="1">
    <citation type="submission" date="2021-03" db="EMBL/GenBank/DDBJ databases">
        <title>Chromosome level genome of the anhydrobiotic midge Polypedilum vanderplanki.</title>
        <authorList>
            <person name="Yoshida Y."/>
            <person name="Kikawada T."/>
            <person name="Gusev O."/>
        </authorList>
    </citation>
    <scope>NUCLEOTIDE SEQUENCE</scope>
    <source>
        <strain evidence="8">NIAS01</strain>
        <tissue evidence="8">Whole body or cell culture</tissue>
    </source>
</reference>
<keyword evidence="3 6" id="KW-0863">Zinc-finger</keyword>
<evidence type="ECO:0000256" key="5">
    <source>
        <dbReference type="ARBA" id="ARBA00023242"/>
    </source>
</evidence>
<feature type="domain" description="C2H2-type" evidence="7">
    <location>
        <begin position="424"/>
        <end position="451"/>
    </location>
</feature>
<dbReference type="GO" id="GO:0000978">
    <property type="term" value="F:RNA polymerase II cis-regulatory region sequence-specific DNA binding"/>
    <property type="evidence" value="ECO:0007669"/>
    <property type="project" value="TreeGrafter"/>
</dbReference>
<name>A0A9J6BEP4_POLVA</name>
<evidence type="ECO:0000259" key="7">
    <source>
        <dbReference type="PROSITE" id="PS50157"/>
    </source>
</evidence>
<keyword evidence="1" id="KW-0479">Metal-binding</keyword>
<dbReference type="Proteomes" id="UP001107558">
    <property type="component" value="Chromosome 4"/>
</dbReference>
<evidence type="ECO:0000256" key="3">
    <source>
        <dbReference type="ARBA" id="ARBA00022771"/>
    </source>
</evidence>
<dbReference type="Pfam" id="PF00096">
    <property type="entry name" value="zf-C2H2"/>
    <property type="match status" value="2"/>
</dbReference>
<evidence type="ECO:0000256" key="1">
    <source>
        <dbReference type="ARBA" id="ARBA00022723"/>
    </source>
</evidence>
<keyword evidence="2" id="KW-0677">Repeat</keyword>
<gene>
    <name evidence="8" type="ORF">PVAND_016042</name>
</gene>
<dbReference type="AlphaFoldDB" id="A0A9J6BEP4"/>
<keyword evidence="9" id="KW-1185">Reference proteome</keyword>
<dbReference type="PROSITE" id="PS50157">
    <property type="entry name" value="ZINC_FINGER_C2H2_2"/>
    <property type="match status" value="4"/>
</dbReference>